<sequence>MQKIAMLFVLIAMTLVQQATACGNSRCCNAQPCGPQVQCCCVQPQPACVPLLRQGQCCGDCCCPQGFGDSGGQPPLSGGYAFPSPIGGSYQVPAGGGYATG</sequence>
<reference evidence="4" key="1">
    <citation type="submission" date="2017-02" db="UniProtKB">
        <authorList>
            <consortium name="WormBaseParasite"/>
        </authorList>
    </citation>
    <scope>IDENTIFICATION</scope>
</reference>
<evidence type="ECO:0000313" key="4">
    <source>
        <dbReference type="WBParaSite" id="TCLT_0000826301-mRNA-1"/>
    </source>
</evidence>
<dbReference type="EMBL" id="UYYF01004605">
    <property type="protein sequence ID" value="VDN05790.1"/>
    <property type="molecule type" value="Genomic_DNA"/>
</dbReference>
<evidence type="ECO:0000313" key="2">
    <source>
        <dbReference type="EMBL" id="VDN05790.1"/>
    </source>
</evidence>
<organism evidence="4">
    <name type="scientific">Thelazia callipaeda</name>
    <name type="common">Oriental eyeworm</name>
    <name type="synonym">Parasitic nematode</name>
    <dbReference type="NCBI Taxonomy" id="103827"/>
    <lineage>
        <taxon>Eukaryota</taxon>
        <taxon>Metazoa</taxon>
        <taxon>Ecdysozoa</taxon>
        <taxon>Nematoda</taxon>
        <taxon>Chromadorea</taxon>
        <taxon>Rhabditida</taxon>
        <taxon>Spirurina</taxon>
        <taxon>Spiruromorpha</taxon>
        <taxon>Thelazioidea</taxon>
        <taxon>Thelaziidae</taxon>
        <taxon>Thelazia</taxon>
    </lineage>
</organism>
<protein>
    <submittedName>
        <fullName evidence="4">Secreted protein</fullName>
    </submittedName>
</protein>
<keyword evidence="1" id="KW-0732">Signal</keyword>
<evidence type="ECO:0000313" key="3">
    <source>
        <dbReference type="Proteomes" id="UP000276776"/>
    </source>
</evidence>
<gene>
    <name evidence="2" type="ORF">TCLT_LOCUS8252</name>
</gene>
<dbReference type="WBParaSite" id="TCLT_0000826301-mRNA-1">
    <property type="protein sequence ID" value="TCLT_0000826301-mRNA-1"/>
    <property type="gene ID" value="TCLT_0000826301"/>
</dbReference>
<dbReference type="Proteomes" id="UP000276776">
    <property type="component" value="Unassembled WGS sequence"/>
</dbReference>
<keyword evidence="3" id="KW-1185">Reference proteome</keyword>
<name>A0A0N5D5I1_THECL</name>
<proteinExistence type="predicted"/>
<evidence type="ECO:0000256" key="1">
    <source>
        <dbReference type="SAM" id="SignalP"/>
    </source>
</evidence>
<dbReference type="AlphaFoldDB" id="A0A0N5D5I1"/>
<feature type="chain" id="PRO_5043126627" evidence="1">
    <location>
        <begin position="22"/>
        <end position="101"/>
    </location>
</feature>
<reference evidence="2 3" key="2">
    <citation type="submission" date="2018-11" db="EMBL/GenBank/DDBJ databases">
        <authorList>
            <consortium name="Pathogen Informatics"/>
        </authorList>
    </citation>
    <scope>NUCLEOTIDE SEQUENCE [LARGE SCALE GENOMIC DNA]</scope>
</reference>
<accession>A0A0N5D5I1</accession>
<feature type="signal peptide" evidence="1">
    <location>
        <begin position="1"/>
        <end position="21"/>
    </location>
</feature>